<evidence type="ECO:0000313" key="1">
    <source>
        <dbReference type="EMBL" id="ENN73422.1"/>
    </source>
</evidence>
<dbReference type="EMBL" id="KB741165">
    <property type="protein sequence ID" value="ENN73422.1"/>
    <property type="molecule type" value="Genomic_DNA"/>
</dbReference>
<proteinExistence type="predicted"/>
<dbReference type="HOGENOM" id="CLU_2392181_0_0_1"/>
<protein>
    <submittedName>
        <fullName evidence="1">Uncharacterized protein</fullName>
    </submittedName>
</protein>
<accession>N6U4A4</accession>
<feature type="non-terminal residue" evidence="1">
    <location>
        <position position="1"/>
    </location>
</feature>
<sequence length="94" mass="10254">MGRLMWLGAAPRTPSRSTRFCAIFLANGRLPPAAAYHPAPFLRANQKTAKLSMWAGLSTMGPLPSVRCNPATGWFTSLMAVRNCLSPTTRFCAR</sequence>
<organism evidence="1">
    <name type="scientific">Dendroctonus ponderosae</name>
    <name type="common">Mountain pine beetle</name>
    <dbReference type="NCBI Taxonomy" id="77166"/>
    <lineage>
        <taxon>Eukaryota</taxon>
        <taxon>Metazoa</taxon>
        <taxon>Ecdysozoa</taxon>
        <taxon>Arthropoda</taxon>
        <taxon>Hexapoda</taxon>
        <taxon>Insecta</taxon>
        <taxon>Pterygota</taxon>
        <taxon>Neoptera</taxon>
        <taxon>Endopterygota</taxon>
        <taxon>Coleoptera</taxon>
        <taxon>Polyphaga</taxon>
        <taxon>Cucujiformia</taxon>
        <taxon>Curculionidae</taxon>
        <taxon>Scolytinae</taxon>
        <taxon>Dendroctonus</taxon>
    </lineage>
</organism>
<name>N6U4A4_DENPD</name>
<dbReference type="AlphaFoldDB" id="N6U4A4"/>
<gene>
    <name evidence="1" type="ORF">YQE_09984</name>
</gene>
<feature type="non-terminal residue" evidence="1">
    <location>
        <position position="94"/>
    </location>
</feature>
<reference evidence="1" key="1">
    <citation type="journal article" date="2013" name="Genome Biol.">
        <title>Draft genome of the mountain pine beetle, Dendroctonus ponderosae Hopkins, a major forest pest.</title>
        <authorList>
            <person name="Keeling C.I."/>
            <person name="Yuen M.M."/>
            <person name="Liao N.Y."/>
            <person name="Docking T.R."/>
            <person name="Chan S.K."/>
            <person name="Taylor G.A."/>
            <person name="Palmquist D.L."/>
            <person name="Jackman S.D."/>
            <person name="Nguyen A."/>
            <person name="Li M."/>
            <person name="Henderson H."/>
            <person name="Janes J.K."/>
            <person name="Zhao Y."/>
            <person name="Pandoh P."/>
            <person name="Moore R."/>
            <person name="Sperling F.A."/>
            <person name="Huber D.P."/>
            <person name="Birol I."/>
            <person name="Jones S.J."/>
            <person name="Bohlmann J."/>
        </authorList>
    </citation>
    <scope>NUCLEOTIDE SEQUENCE</scope>
</reference>